<accession>A0A0J0XJE4</accession>
<dbReference type="PROSITE" id="PS00202">
    <property type="entry name" value="RUBREDOXIN"/>
    <property type="match status" value="1"/>
</dbReference>
<keyword evidence="4" id="KW-1133">Transmembrane helix</keyword>
<dbReference type="Proteomes" id="UP000053611">
    <property type="component" value="Unassembled WGS sequence"/>
</dbReference>
<evidence type="ECO:0000313" key="7">
    <source>
        <dbReference type="Proteomes" id="UP000053611"/>
    </source>
</evidence>
<dbReference type="GO" id="GO:0046872">
    <property type="term" value="F:metal ion binding"/>
    <property type="evidence" value="ECO:0007669"/>
    <property type="project" value="UniProtKB-KW"/>
</dbReference>
<feature type="compositionally biased region" description="Pro residues" evidence="3">
    <location>
        <begin position="348"/>
        <end position="382"/>
    </location>
</feature>
<keyword evidence="2" id="KW-0833">Ubl conjugation pathway</keyword>
<keyword evidence="1" id="KW-0479">Metal-binding</keyword>
<dbReference type="InterPro" id="IPR000608">
    <property type="entry name" value="UBC"/>
</dbReference>
<feature type="domain" description="UBC core" evidence="5">
    <location>
        <begin position="10"/>
        <end position="162"/>
    </location>
</feature>
<feature type="region of interest" description="Disordered" evidence="3">
    <location>
        <begin position="156"/>
        <end position="264"/>
    </location>
</feature>
<dbReference type="Pfam" id="PF00179">
    <property type="entry name" value="UQ_con"/>
    <property type="match status" value="1"/>
</dbReference>
<proteinExistence type="predicted"/>
<feature type="compositionally biased region" description="Basic and acidic residues" evidence="3">
    <location>
        <begin position="234"/>
        <end position="247"/>
    </location>
</feature>
<dbReference type="InterPro" id="IPR016135">
    <property type="entry name" value="UBQ-conjugating_enzyme/RWD"/>
</dbReference>
<dbReference type="EMBL" id="KQ087221">
    <property type="protein sequence ID" value="KLT41212.1"/>
    <property type="molecule type" value="Genomic_DNA"/>
</dbReference>
<evidence type="ECO:0000256" key="4">
    <source>
        <dbReference type="SAM" id="Phobius"/>
    </source>
</evidence>
<gene>
    <name evidence="6" type="ORF">CC85DRAFT_125703</name>
</gene>
<feature type="region of interest" description="Disordered" evidence="3">
    <location>
        <begin position="284"/>
        <end position="400"/>
    </location>
</feature>
<feature type="compositionally biased region" description="Polar residues" evidence="3">
    <location>
        <begin position="248"/>
        <end position="264"/>
    </location>
</feature>
<evidence type="ECO:0000256" key="3">
    <source>
        <dbReference type="SAM" id="MobiDB-lite"/>
    </source>
</evidence>
<dbReference type="AlphaFoldDB" id="A0A0J0XJE4"/>
<sequence>MPPRVNLRSSAVKRIMQEAAETSDPDTDGFIATPLESDIFEWHCTLRGVRGTEYEGGLYHLRILLPASYPMSAPDIVLLTPNGRFELGKKICIDGLTSFHAGSWQPAWGVRTAITGLRAFWTQEGEALSAIGALDVPKEERRRLAKLSRDWTCPTCGESNASLLPDPPEGIGSGPSSSGRVLGKPDSELGTGGEENDSLPRTSSPMPDVRLTANGPANADTSPIIPPDAVIPDVPEHHTHTPARQDTDPSQAVLGQSSVGSTVTQPPLAHVNVTAASSVSGAAAVAPATGDSPRPLTPDHLLHVPSTNPHTPSPAPPAITTSSSMRLGPVPLEPTRTIPQGLRRRGDTPPPPAAAGARPPPPGPAVTGRPPPPAPAARPIPPAQGASGHGIPARFTAPPAQPQRRAPLWLDALIAVLVLFLLYLLTGRA</sequence>
<feature type="transmembrane region" description="Helical" evidence="4">
    <location>
        <begin position="406"/>
        <end position="425"/>
    </location>
</feature>
<dbReference type="Gene3D" id="3.10.110.10">
    <property type="entry name" value="Ubiquitin Conjugating Enzyme"/>
    <property type="match status" value="1"/>
</dbReference>
<dbReference type="GeneID" id="28980029"/>
<dbReference type="PROSITE" id="PS50127">
    <property type="entry name" value="UBC_2"/>
    <property type="match status" value="1"/>
</dbReference>
<dbReference type="FunFam" id="3.10.110.10:FF:000086">
    <property type="entry name" value="Ubiquitin-conjugating enzyme E2 J1"/>
    <property type="match status" value="1"/>
</dbReference>
<evidence type="ECO:0000256" key="2">
    <source>
        <dbReference type="ARBA" id="ARBA00022786"/>
    </source>
</evidence>
<evidence type="ECO:0000259" key="5">
    <source>
        <dbReference type="PROSITE" id="PS50127"/>
    </source>
</evidence>
<evidence type="ECO:0000313" key="6">
    <source>
        <dbReference type="EMBL" id="KLT41212.1"/>
    </source>
</evidence>
<keyword evidence="4" id="KW-0472">Membrane</keyword>
<reference evidence="6 7" key="1">
    <citation type="submission" date="2015-03" db="EMBL/GenBank/DDBJ databases">
        <title>Genomics and transcriptomics of the oil-accumulating basidiomycete yeast T. oleaginosus allow insights into substrate utilization and the diverse evolutionary trajectories of mating systems in fungi.</title>
        <authorList>
            <consortium name="DOE Joint Genome Institute"/>
            <person name="Kourist R."/>
            <person name="Kracht O."/>
            <person name="Bracharz F."/>
            <person name="Lipzen A."/>
            <person name="Nolan M."/>
            <person name="Ohm R."/>
            <person name="Grigoriev I."/>
            <person name="Sun S."/>
            <person name="Heitman J."/>
            <person name="Bruck T."/>
            <person name="Nowrousian M."/>
        </authorList>
    </citation>
    <scope>NUCLEOTIDE SEQUENCE [LARGE SCALE GENOMIC DNA]</scope>
    <source>
        <strain evidence="6 7">IBC0246</strain>
    </source>
</reference>
<dbReference type="InterPro" id="IPR018527">
    <property type="entry name" value="Rubredoxin_Fe_BS"/>
</dbReference>
<protein>
    <submittedName>
        <fullName evidence="6">UBC-like protein</fullName>
    </submittedName>
</protein>
<dbReference type="SMART" id="SM00212">
    <property type="entry name" value="UBCc"/>
    <property type="match status" value="1"/>
</dbReference>
<dbReference type="PANTHER" id="PTHR24067">
    <property type="entry name" value="UBIQUITIN-CONJUGATING ENZYME E2"/>
    <property type="match status" value="1"/>
</dbReference>
<keyword evidence="7" id="KW-1185">Reference proteome</keyword>
<dbReference type="STRING" id="879819.A0A0J0XJE4"/>
<dbReference type="OrthoDB" id="1158011at2759"/>
<name>A0A0J0XJE4_9TREE</name>
<dbReference type="SUPFAM" id="SSF54495">
    <property type="entry name" value="UBC-like"/>
    <property type="match status" value="1"/>
</dbReference>
<dbReference type="RefSeq" id="XP_018277703.1">
    <property type="nucleotide sequence ID" value="XM_018419426.1"/>
</dbReference>
<organism evidence="6 7">
    <name type="scientific">Cutaneotrichosporon oleaginosum</name>
    <dbReference type="NCBI Taxonomy" id="879819"/>
    <lineage>
        <taxon>Eukaryota</taxon>
        <taxon>Fungi</taxon>
        <taxon>Dikarya</taxon>
        <taxon>Basidiomycota</taxon>
        <taxon>Agaricomycotina</taxon>
        <taxon>Tremellomycetes</taxon>
        <taxon>Trichosporonales</taxon>
        <taxon>Trichosporonaceae</taxon>
        <taxon>Cutaneotrichosporon</taxon>
    </lineage>
</organism>
<feature type="compositionally biased region" description="Low complexity" evidence="3">
    <location>
        <begin position="284"/>
        <end position="293"/>
    </location>
</feature>
<keyword evidence="4" id="KW-0812">Transmembrane</keyword>
<dbReference type="CDD" id="cd23799">
    <property type="entry name" value="UBCc_UBE2J"/>
    <property type="match status" value="1"/>
</dbReference>
<dbReference type="InterPro" id="IPR050113">
    <property type="entry name" value="Ub_conjugating_enzyme"/>
</dbReference>
<evidence type="ECO:0000256" key="1">
    <source>
        <dbReference type="ARBA" id="ARBA00022723"/>
    </source>
</evidence>